<dbReference type="Proteomes" id="UP000189274">
    <property type="component" value="Unassembled WGS sequence"/>
</dbReference>
<dbReference type="InterPro" id="IPR040254">
    <property type="entry name" value="Ecm3-like"/>
</dbReference>
<evidence type="ECO:0000256" key="1">
    <source>
        <dbReference type="ARBA" id="ARBA00004141"/>
    </source>
</evidence>
<evidence type="ECO:0000313" key="9">
    <source>
        <dbReference type="Proteomes" id="UP000189274"/>
    </source>
</evidence>
<feature type="compositionally biased region" description="Polar residues" evidence="5">
    <location>
        <begin position="234"/>
        <end position="244"/>
    </location>
</feature>
<feature type="compositionally biased region" description="Low complexity" evidence="5">
    <location>
        <begin position="216"/>
        <end position="229"/>
    </location>
</feature>
<evidence type="ECO:0000256" key="4">
    <source>
        <dbReference type="ARBA" id="ARBA00023136"/>
    </source>
</evidence>
<feature type="region of interest" description="Disordered" evidence="5">
    <location>
        <begin position="180"/>
        <end position="300"/>
    </location>
</feature>
<dbReference type="PANTHER" id="PTHR31274:SF1">
    <property type="entry name" value="AGL149CP"/>
    <property type="match status" value="1"/>
</dbReference>
<dbReference type="AlphaFoldDB" id="A0A1V2LKL3"/>
<feature type="transmembrane region" description="Helical" evidence="6">
    <location>
        <begin position="48"/>
        <end position="67"/>
    </location>
</feature>
<keyword evidence="3 6" id="KW-1133">Transmembrane helix</keyword>
<evidence type="ECO:0000256" key="5">
    <source>
        <dbReference type="SAM" id="MobiDB-lite"/>
    </source>
</evidence>
<evidence type="ECO:0000256" key="3">
    <source>
        <dbReference type="ARBA" id="ARBA00022989"/>
    </source>
</evidence>
<dbReference type="EMBL" id="MQVM01000014">
    <property type="protein sequence ID" value="ONH73435.1"/>
    <property type="molecule type" value="Genomic_DNA"/>
</dbReference>
<name>A0A1V2LKL3_PICKU</name>
<feature type="domain" description="Phosphatidate phosphatase APP1 catalytic" evidence="7">
    <location>
        <begin position="895"/>
        <end position="1045"/>
    </location>
</feature>
<feature type="transmembrane region" description="Helical" evidence="6">
    <location>
        <begin position="145"/>
        <end position="167"/>
    </location>
</feature>
<evidence type="ECO:0000256" key="2">
    <source>
        <dbReference type="ARBA" id="ARBA00022692"/>
    </source>
</evidence>
<dbReference type="InterPro" id="IPR004776">
    <property type="entry name" value="Mem_transp_PIN-like"/>
</dbReference>
<proteinExistence type="predicted"/>
<evidence type="ECO:0000256" key="6">
    <source>
        <dbReference type="SAM" id="Phobius"/>
    </source>
</evidence>
<feature type="transmembrane region" description="Helical" evidence="6">
    <location>
        <begin position="20"/>
        <end position="41"/>
    </location>
</feature>
<comment type="subcellular location">
    <subcellularLocation>
        <location evidence="1">Membrane</location>
        <topology evidence="1">Multi-pass membrane protein</topology>
    </subcellularLocation>
</comment>
<feature type="transmembrane region" description="Helical" evidence="6">
    <location>
        <begin position="524"/>
        <end position="544"/>
    </location>
</feature>
<feature type="transmembrane region" description="Helical" evidence="6">
    <location>
        <begin position="564"/>
        <end position="585"/>
    </location>
</feature>
<dbReference type="VEuPathDB" id="FungiDB:C5L36_0B04130"/>
<keyword evidence="4 6" id="KW-0472">Membrane</keyword>
<dbReference type="InterPro" id="IPR019236">
    <property type="entry name" value="APP1_cat"/>
</dbReference>
<feature type="transmembrane region" description="Helical" evidence="6">
    <location>
        <begin position="453"/>
        <end position="472"/>
    </location>
</feature>
<dbReference type="PANTHER" id="PTHR31274">
    <property type="entry name" value="PROTEIN ECM3"/>
    <property type="match status" value="1"/>
</dbReference>
<reference evidence="9" key="1">
    <citation type="journal article" date="2017" name="Genome Announc.">
        <title>Genome sequences of Cyberlindnera fabianii 65, Pichia kudriavzevii 129, and Saccharomyces cerevisiae 131 isolated from fermented masau fruits in Zimbabwe.</title>
        <authorList>
            <person name="van Rijswijck I.M.H."/>
            <person name="Derks M.F.L."/>
            <person name="Abee T."/>
            <person name="de Ridder D."/>
            <person name="Smid E.J."/>
        </authorList>
    </citation>
    <scope>NUCLEOTIDE SEQUENCE [LARGE SCALE GENOMIC DNA]</scope>
    <source>
        <strain evidence="9">129</strain>
    </source>
</reference>
<accession>A0A1V2LKL3</accession>
<sequence>MAGAPMGEIIYSAVKPVIRMYMIIGTGFFLTRKGLFGVTAARACSDMVLMLFMPALVFDKIVSYISISDIKTIGVICFCAFVMYSINAVVAFLIVRFTPVPKSREERWVGGGLLAGIMQNVSDLPISYIQAVSIFSTKQQNKGTAYVIIWLAMYVVTQFNCGLFQLVNWDFEYMGQTSGDAEKGDQLSHSCSETVQSDQPEKFREENDDDDVHDQNNLTSSTKTSLNSSDNEDLQQPVNNNQASMERPMSEVSSLNISIDSETGIGQPTHGSTSAAHRIQSHPSVRTRASSKQFSENYDPRPLTAVNSRISHLARTLSKGSAIARIPSARSINTNGPNDSDHEDMLSLNQELIREYSRVQPYNQKMSKTMKVVTETNLTSQDVKESGEEIPFIKKYHLHYVVFFLENFKKPMSVSLILAIIIALIPWTKALFVNDGKVTLKNAPDKQPALSFILMYAEYLGAPCVPLGLLLIGSVLARLDVSVLPKGFWKSAVSHTVFRLGVLPIIGMAFITRLKTIGWLTDPMAIFVCVMEFALPSATVQIYLTAGAMRPEDKTSTPLNCFGLYLILQYAVLVISMPIVVCYCIKHPMGFWRHLVKAFPKGRFYKLRHPVRYLINRLLGKSSDKDKVFFFLLHKEQQHRQLNLLIDSYRNKKSKMSNFNRSTDDGSIPSFLMGKIMGAYKNTKESSYVKSLYHDTTQAFKSTDYAEGIANEKPTRLPPDTQIFIYPTFAKHDNGKYVTRVKGVVSASGSNSRKSRFLLSMARRLIRSSDPSDVETTISEFRNTISNPEIYKTSSNDKREYDQCSTVSSDSNDIVKQRMQGILAKDIADTPLNITIGSAVPVDNIVGVNLTSDSFGMFQISITSPYKPEYIAVSSVIDPSIIQTMTVEIVESKGFSVITDIDDTIRLTGILGDKREIFRNLFYKDFTSCEIKGVSEWFNQLHDEYKCSVHYVSNSPWQVFNIVNSFLSFFEFPVTSVHLRQYSGNLIASFTQPSAERKRPSLVALLDEFPERKFILVGDTGEQDLEAYLSLLSNYSPQIVAIYMRVVPKSLSSLGNDDIALKEFNEMLQVRKKTCLANKVDHLLRNPTGIDSNDEKSCFDGTHPIHVSVPDRMVNRRRSSIDAAKTTIATAVKMTRVRKLPPIVPRKPDSLRGEKVIKTLLDGDSVRVVKPSHEPVLNLSEGENRDHTTQLNNYDYENELIKGDIDDKRFILWKQRVQRVIDEVPEHIHFEFWKDASTAHASSIHLLVKELE</sequence>
<dbReference type="GO" id="GO:0055085">
    <property type="term" value="P:transmembrane transport"/>
    <property type="evidence" value="ECO:0007669"/>
    <property type="project" value="InterPro"/>
</dbReference>
<comment type="caution">
    <text evidence="8">The sequence shown here is derived from an EMBL/GenBank/DDBJ whole genome shotgun (WGS) entry which is preliminary data.</text>
</comment>
<protein>
    <submittedName>
        <fullName evidence="8">Protein ECM3</fullName>
    </submittedName>
</protein>
<feature type="transmembrane region" description="Helical" evidence="6">
    <location>
        <begin position="412"/>
        <end position="432"/>
    </location>
</feature>
<dbReference type="VEuPathDB" id="FungiDB:C5L36_0B04120"/>
<gene>
    <name evidence="8" type="ORF">BOH78_3015</name>
</gene>
<dbReference type="Pfam" id="PF03547">
    <property type="entry name" value="Mem_trans"/>
    <property type="match status" value="1"/>
</dbReference>
<dbReference type="GO" id="GO:0008195">
    <property type="term" value="F:phosphatidate phosphatase activity"/>
    <property type="evidence" value="ECO:0007669"/>
    <property type="project" value="InterPro"/>
</dbReference>
<evidence type="ECO:0000259" key="7">
    <source>
        <dbReference type="Pfam" id="PF09949"/>
    </source>
</evidence>
<keyword evidence="2 6" id="KW-0812">Transmembrane</keyword>
<feature type="transmembrane region" description="Helical" evidence="6">
    <location>
        <begin position="492"/>
        <end position="512"/>
    </location>
</feature>
<feature type="compositionally biased region" description="Polar residues" evidence="5">
    <location>
        <begin position="251"/>
        <end position="296"/>
    </location>
</feature>
<dbReference type="GO" id="GO:0016020">
    <property type="term" value="C:membrane"/>
    <property type="evidence" value="ECO:0007669"/>
    <property type="project" value="UniProtKB-SubCell"/>
</dbReference>
<feature type="compositionally biased region" description="Polar residues" evidence="5">
    <location>
        <begin position="187"/>
        <end position="198"/>
    </location>
</feature>
<feature type="transmembrane region" description="Helical" evidence="6">
    <location>
        <begin position="73"/>
        <end position="95"/>
    </location>
</feature>
<organism evidence="8 9">
    <name type="scientific">Pichia kudriavzevii</name>
    <name type="common">Yeast</name>
    <name type="synonym">Issatchenkia orientalis</name>
    <dbReference type="NCBI Taxonomy" id="4909"/>
    <lineage>
        <taxon>Eukaryota</taxon>
        <taxon>Fungi</taxon>
        <taxon>Dikarya</taxon>
        <taxon>Ascomycota</taxon>
        <taxon>Saccharomycotina</taxon>
        <taxon>Pichiomycetes</taxon>
        <taxon>Pichiales</taxon>
        <taxon>Pichiaceae</taxon>
        <taxon>Pichia</taxon>
    </lineage>
</organism>
<dbReference type="Pfam" id="PF09949">
    <property type="entry name" value="APP1_cat"/>
    <property type="match status" value="1"/>
</dbReference>
<evidence type="ECO:0000313" key="8">
    <source>
        <dbReference type="EMBL" id="ONH73435.1"/>
    </source>
</evidence>